<name>A0ABS1CQI6_9PROT</name>
<evidence type="ECO:0000259" key="2">
    <source>
        <dbReference type="Pfam" id="PF01610"/>
    </source>
</evidence>
<evidence type="ECO:0000313" key="4">
    <source>
        <dbReference type="EMBL" id="MBK1656678.1"/>
    </source>
</evidence>
<feature type="domain" description="Transposase IS204/IS1001/IS1096/IS1165 DDE" evidence="2">
    <location>
        <begin position="153"/>
        <end position="247"/>
    </location>
</feature>
<proteinExistence type="predicted"/>
<dbReference type="Proteomes" id="UP000697995">
    <property type="component" value="Unassembled WGS sequence"/>
</dbReference>
<feature type="domain" description="Transposase IS204/IS1001/IS1096/IS1165 DDE" evidence="2">
    <location>
        <begin position="418"/>
        <end position="548"/>
    </location>
</feature>
<evidence type="ECO:0000256" key="1">
    <source>
        <dbReference type="SAM" id="MobiDB-lite"/>
    </source>
</evidence>
<dbReference type="InterPro" id="IPR002560">
    <property type="entry name" value="Transposase_DDE"/>
</dbReference>
<feature type="region of interest" description="Disordered" evidence="1">
    <location>
        <begin position="376"/>
        <end position="417"/>
    </location>
</feature>
<dbReference type="Pfam" id="PF01610">
    <property type="entry name" value="DDE_Tnp_ISL3"/>
    <property type="match status" value="2"/>
</dbReference>
<dbReference type="RefSeq" id="WP_133218013.1">
    <property type="nucleotide sequence ID" value="NZ_NRSG01000001.1"/>
</dbReference>
<dbReference type="InterPro" id="IPR029261">
    <property type="entry name" value="Transposase_Znf"/>
</dbReference>
<dbReference type="InterPro" id="IPR047951">
    <property type="entry name" value="Transpos_ISL3"/>
</dbReference>
<comment type="caution">
    <text evidence="4">The sequence shown here is derived from an EMBL/GenBank/DDBJ whole genome shotgun (WGS) entry which is preliminary data.</text>
</comment>
<dbReference type="NCBIfam" id="NF033550">
    <property type="entry name" value="transpos_ISL3"/>
    <property type="match status" value="1"/>
</dbReference>
<dbReference type="PANTHER" id="PTHR33498">
    <property type="entry name" value="TRANSPOSASE FOR INSERTION SEQUENCE ELEMENT IS1557"/>
    <property type="match status" value="1"/>
</dbReference>
<feature type="domain" description="Transposase IS204/IS1001/IS1096/IS1165 zinc-finger" evidence="3">
    <location>
        <begin position="33"/>
        <end position="77"/>
    </location>
</feature>
<reference evidence="4 5" key="1">
    <citation type="journal article" date="2020" name="Microorganisms">
        <title>Osmotic Adaptation and Compatible Solute Biosynthesis of Phototrophic Bacteria as Revealed from Genome Analyses.</title>
        <authorList>
            <person name="Imhoff J.F."/>
            <person name="Rahn T."/>
            <person name="Kunzel S."/>
            <person name="Keller A."/>
            <person name="Neulinger S.C."/>
        </authorList>
    </citation>
    <scope>NUCLEOTIDE SEQUENCE [LARGE SCALE GENOMIC DNA]</scope>
    <source>
        <strain evidence="4 5">DSM 15382</strain>
    </source>
</reference>
<evidence type="ECO:0000259" key="3">
    <source>
        <dbReference type="Pfam" id="PF14690"/>
    </source>
</evidence>
<dbReference type="PANTHER" id="PTHR33498:SF1">
    <property type="entry name" value="TRANSPOSASE FOR INSERTION SEQUENCE ELEMENT IS1557"/>
    <property type="match status" value="1"/>
</dbReference>
<sequence length="553" mass="61171">MTDLHLLPGCRIREITRPDASNIRIAAEARRRSGRCPDCGEPSHAVHSRTVRRPADLPCLGGQVRIELAVRRLYCRNPACSRHTFVERLPGLVAPRAQRTDRLATAQGRVGVAMGGNAGARMLQQIGMPTSADTVLRLVRRLPLPRRPAPRVLGVDDWARRKGQTYGTILVDLERHRVVDLLPDRSASTLADWLRRHRGIRAVARDRSTEYARGIRLGAPRAVQVADRWHLLLNLRQMAERWLAAVHGRLRRLPPILGRPDGATRRTGAFPRSPGELAVSTESRARWKALYDEVRRRIAAGEPLLTISRRMGLARGTVRKFADAESFPERAVRSPGPSILDAHIDYLEARLAAGCENAMALWRELRQRGFRGTAKQVHRWLGPRRTERSKHTPHGGGGAPSPAPSPEHNKAPVLPSPKQLAWYLTRPRERLTEEEGAAVARLEQDAEAASVAGLVRRLADLLRACSVSTTTRCGAPITTLERWLTDARKSGVAAVTTFAAGLQQDGAAVKAALTIPWSSGQTEGQVGKLKMLKRQTFGRSSFDLLRRRVLLAA</sequence>
<dbReference type="Pfam" id="PF14690">
    <property type="entry name" value="Zn_ribbon_ISL3"/>
    <property type="match status" value="1"/>
</dbReference>
<accession>A0ABS1CQI6</accession>
<evidence type="ECO:0000313" key="5">
    <source>
        <dbReference type="Proteomes" id="UP000697995"/>
    </source>
</evidence>
<protein>
    <submittedName>
        <fullName evidence="4">ISL3 family transposase</fullName>
    </submittedName>
</protein>
<organism evidence="4 5">
    <name type="scientific">Paracraurococcus ruber</name>
    <dbReference type="NCBI Taxonomy" id="77675"/>
    <lineage>
        <taxon>Bacteria</taxon>
        <taxon>Pseudomonadati</taxon>
        <taxon>Pseudomonadota</taxon>
        <taxon>Alphaproteobacteria</taxon>
        <taxon>Acetobacterales</taxon>
        <taxon>Roseomonadaceae</taxon>
        <taxon>Paracraurococcus</taxon>
    </lineage>
</organism>
<gene>
    <name evidence="4" type="ORF">CKO45_00350</name>
</gene>
<dbReference type="EMBL" id="NRSG01000001">
    <property type="protein sequence ID" value="MBK1656678.1"/>
    <property type="molecule type" value="Genomic_DNA"/>
</dbReference>
<keyword evidence="5" id="KW-1185">Reference proteome</keyword>